<accession>A0A923HBQ1</accession>
<proteinExistence type="predicted"/>
<evidence type="ECO:0000313" key="2">
    <source>
        <dbReference type="Proteomes" id="UP000656244"/>
    </source>
</evidence>
<dbReference type="RefSeq" id="WP_186561150.1">
    <property type="nucleotide sequence ID" value="NZ_JACNMF010000002.1"/>
</dbReference>
<reference evidence="1" key="1">
    <citation type="submission" date="2020-08" db="EMBL/GenBank/DDBJ databases">
        <title>Hyunsoonleella sp. strain SJ7 genome sequencing and assembly.</title>
        <authorList>
            <person name="Kim I."/>
        </authorList>
    </citation>
    <scope>NUCLEOTIDE SEQUENCE</scope>
    <source>
        <strain evidence="1">SJ7</strain>
    </source>
</reference>
<protein>
    <submittedName>
        <fullName evidence="1">Uncharacterized protein</fullName>
    </submittedName>
</protein>
<dbReference type="Proteomes" id="UP000656244">
    <property type="component" value="Unassembled WGS sequence"/>
</dbReference>
<sequence length="121" mass="13951">MNRNIIRQIVDIQAQAERLVKSNAEMTEIEQFAQYNREIKSFLLKNIDDGFVLNFVKDIPDLEIEEIETKTGIITVLLSLFVGGIALYNEKQKSQKALKTVRDIRGKYASAEFMLKNYFSS</sequence>
<name>A0A923HBQ1_9FLAO</name>
<dbReference type="AlphaFoldDB" id="A0A923HBQ1"/>
<gene>
    <name evidence="1" type="ORF">H7U19_08140</name>
</gene>
<keyword evidence="2" id="KW-1185">Reference proteome</keyword>
<evidence type="ECO:0000313" key="1">
    <source>
        <dbReference type="EMBL" id="MBC3758369.1"/>
    </source>
</evidence>
<comment type="caution">
    <text evidence="1">The sequence shown here is derived from an EMBL/GenBank/DDBJ whole genome shotgun (WGS) entry which is preliminary data.</text>
</comment>
<organism evidence="1 2">
    <name type="scientific">Hyunsoonleella aquatilis</name>
    <dbReference type="NCBI Taxonomy" id="2762758"/>
    <lineage>
        <taxon>Bacteria</taxon>
        <taxon>Pseudomonadati</taxon>
        <taxon>Bacteroidota</taxon>
        <taxon>Flavobacteriia</taxon>
        <taxon>Flavobacteriales</taxon>
        <taxon>Flavobacteriaceae</taxon>
    </lineage>
</organism>
<dbReference type="EMBL" id="JACNMF010000002">
    <property type="protein sequence ID" value="MBC3758369.1"/>
    <property type="molecule type" value="Genomic_DNA"/>
</dbReference>